<evidence type="ECO:0000313" key="1">
    <source>
        <dbReference type="EMBL" id="CUB01093.1"/>
    </source>
</evidence>
<dbReference type="OrthoDB" id="5918880at2"/>
<dbReference type="Pfam" id="PF10649">
    <property type="entry name" value="DUF2478"/>
    <property type="match status" value="1"/>
</dbReference>
<keyword evidence="2" id="KW-1185">Reference proteome</keyword>
<dbReference type="EMBL" id="CYHE01000028">
    <property type="protein sequence ID" value="CUB01093.1"/>
    <property type="molecule type" value="Genomic_DNA"/>
</dbReference>
<name>A0A0K6IDI6_9HYPH</name>
<dbReference type="InterPro" id="IPR018912">
    <property type="entry name" value="DUF2478"/>
</dbReference>
<organism evidence="1 2">
    <name type="scientific">Pannonibacter indicus</name>
    <dbReference type="NCBI Taxonomy" id="466044"/>
    <lineage>
        <taxon>Bacteria</taxon>
        <taxon>Pseudomonadati</taxon>
        <taxon>Pseudomonadota</taxon>
        <taxon>Alphaproteobacteria</taxon>
        <taxon>Hyphomicrobiales</taxon>
        <taxon>Stappiaceae</taxon>
        <taxon>Pannonibacter</taxon>
    </lineage>
</organism>
<gene>
    <name evidence="1" type="ORF">Ga0061067_1288</name>
</gene>
<accession>A0A0K6IDI6</accession>
<dbReference type="AlphaFoldDB" id="A0A0K6IDI6"/>
<proteinExistence type="predicted"/>
<dbReference type="RefSeq" id="WP_141659029.1">
    <property type="nucleotide sequence ID" value="NZ_CYHE01000028.1"/>
</dbReference>
<dbReference type="Proteomes" id="UP000183900">
    <property type="component" value="Unassembled WGS sequence"/>
</dbReference>
<reference evidence="2" key="1">
    <citation type="submission" date="2015-08" db="EMBL/GenBank/DDBJ databases">
        <authorList>
            <person name="Varghese N."/>
        </authorList>
    </citation>
    <scope>NUCLEOTIDE SEQUENCE [LARGE SCALE GENOMIC DNA]</scope>
    <source>
        <strain evidence="2">DSM 23407</strain>
    </source>
</reference>
<protein>
    <recommendedName>
        <fullName evidence="3">ABC-type molybdate transport system, ATPase component</fullName>
    </recommendedName>
</protein>
<sequence length="187" mass="19511">MREAVMDFPLAYILAEEAGSVDPVLLEASVRLKAAGVRLAGTVALPSAVEAGHPCETDLLVLPDGPQICISQKLGRHSRGCRLDPAALEEVVMQVQLSCAEEPAGAFLLNKFGRQEGEGRGFRDLIAGHLAAACPVVTGVNGLNLPAFEAFADGLATRLPCDVEAVVEWVLSASREAQLSGAVAEPA</sequence>
<evidence type="ECO:0008006" key="3">
    <source>
        <dbReference type="Google" id="ProtNLM"/>
    </source>
</evidence>
<evidence type="ECO:0000313" key="2">
    <source>
        <dbReference type="Proteomes" id="UP000183900"/>
    </source>
</evidence>